<accession>A0A2P2NIN7</accession>
<reference evidence="1" key="1">
    <citation type="submission" date="2018-02" db="EMBL/GenBank/DDBJ databases">
        <title>Rhizophora mucronata_Transcriptome.</title>
        <authorList>
            <person name="Meera S.P."/>
            <person name="Sreeshan A."/>
            <person name="Augustine A."/>
        </authorList>
    </citation>
    <scope>NUCLEOTIDE SEQUENCE</scope>
    <source>
        <tissue evidence="1">Leaf</tissue>
    </source>
</reference>
<protein>
    <submittedName>
        <fullName evidence="1">Uncharacterized protein</fullName>
    </submittedName>
</protein>
<proteinExistence type="predicted"/>
<sequence length="40" mass="4408">MVGGNGASRSHTFAHLILCKIISFMVNFLDTWEQNGKANV</sequence>
<dbReference type="EMBL" id="GGEC01061884">
    <property type="protein sequence ID" value="MBX42368.1"/>
    <property type="molecule type" value="Transcribed_RNA"/>
</dbReference>
<organism evidence="1">
    <name type="scientific">Rhizophora mucronata</name>
    <name type="common">Asiatic mangrove</name>
    <dbReference type="NCBI Taxonomy" id="61149"/>
    <lineage>
        <taxon>Eukaryota</taxon>
        <taxon>Viridiplantae</taxon>
        <taxon>Streptophyta</taxon>
        <taxon>Embryophyta</taxon>
        <taxon>Tracheophyta</taxon>
        <taxon>Spermatophyta</taxon>
        <taxon>Magnoliopsida</taxon>
        <taxon>eudicotyledons</taxon>
        <taxon>Gunneridae</taxon>
        <taxon>Pentapetalae</taxon>
        <taxon>rosids</taxon>
        <taxon>fabids</taxon>
        <taxon>Malpighiales</taxon>
        <taxon>Rhizophoraceae</taxon>
        <taxon>Rhizophora</taxon>
    </lineage>
</organism>
<dbReference type="AlphaFoldDB" id="A0A2P2NIN7"/>
<evidence type="ECO:0000313" key="1">
    <source>
        <dbReference type="EMBL" id="MBX42368.1"/>
    </source>
</evidence>
<name>A0A2P2NIN7_RHIMU</name>